<gene>
    <name evidence="7" type="ORF">KUL25_16205</name>
    <name evidence="8" type="ORF">KUL25_16210</name>
</gene>
<keyword evidence="4" id="KW-0472">Membrane</keyword>
<keyword evidence="5" id="KW-0732">Signal</keyword>
<keyword evidence="9" id="KW-1185">Reference proteome</keyword>
<dbReference type="Pfam" id="PF04357">
    <property type="entry name" value="TamB"/>
    <property type="match status" value="1"/>
</dbReference>
<dbReference type="InterPro" id="IPR007452">
    <property type="entry name" value="TamB_C"/>
</dbReference>
<evidence type="ECO:0000256" key="2">
    <source>
        <dbReference type="ARBA" id="ARBA00022692"/>
    </source>
</evidence>
<dbReference type="GO" id="GO:0097347">
    <property type="term" value="C:TAM protein secretion complex"/>
    <property type="evidence" value="ECO:0007669"/>
    <property type="project" value="TreeGrafter"/>
</dbReference>
<dbReference type="AlphaFoldDB" id="A0A975TTM6"/>
<evidence type="ECO:0000313" key="9">
    <source>
        <dbReference type="Proteomes" id="UP000693972"/>
    </source>
</evidence>
<sequence>MIRFLLIMMLALCPLAAAAQDDGTVLSRFLEDQLSDGDDRQVTITGFRGALSSEATLERMEISDADGVWLVLEDAVLDWTRSALLTGELQINALTAARLEVLRPPLPADGVDLSDTEAQPFSLPDLPVRVDIGTISVAEVVLGAPLIGLPATLSVDGRLLLANGTGEADITLDRLDGPTGQFTLDAAYDNATRQLDLALLLQEAEGGLAAELLGLPGRPDVRLAIEGSGPIDGFTADIALATGGQDRILGQVISSVGDTGDQLVTVDIGGDVSPLLLPDYRAFFGDDVQLQAQVRQSAEGGTELEALRLTSTALTLEGNLALAPNGLPSQVSLVGQITPPEGDTVRLPAGGVNAQIARAGLAIIYDRDEGDAYRLRLDLDQLSVDDLTITDTALDLQGALAITDTGIEAATADLTGALTGVSHRDPAFAQALGTQIDLSAMMSWVNGAPMILSDLTLATGEVALTGGASAQTGEGRLDVVLELAAQAGDLGRFGLLAGQPLDGAVDLSLTGTAEPLSGAFDLAISGQGRDLRLADAVPAELFAGETLLSAQVTRDETGLTLQDLSLENAELSLAADASLSSGDTSATTRFQLQNVGLFTDLLSGPVTIAADVTRTGTAPSDVVANLTGPNAIRADIDGVFDAETTDFTLALDASAQGLNLGNGIPPQLLAGRTTLSAIAVREGEVLTLSDLSVANPELTVTGDVSIGPQASRADIAARLTNVGLFTDALTGPVRADGTITRNGDDPWQISADLGGPGGMGAAVNGRVGLPDGSVDLTATGSAPLALANRYIAPRSIRGTANFNLAMQGQPGLAALSGTLNTTNTRVSVPTYALAVENVGVNGQLSGGRLSINANGRISSGGGISANGSINLANPGLDAQLAIGLRDARLVDPTLYEARISSADLTISGPLARGPQVSGTVNLGESEIRVPEASLYGSAAIPEIRYVGETREQRLTRQFAGLLATGSNGGASGSATTGLDITINAPGRIFLRGRGIDAEFGGTLRLFGTTANMIPTGQFNLLRGRLSILGTRLDFTEGSATLQGSFDPFLRLAATSRASGYEITIGVVGAASSPEITFSSSPALPEDEVLAQLLFGRSVSGLSPLQLLQMADAATSLAGGSTNSGFIAGLRDGLGLDDLDLSTDDEGNAAVTAGRYLSDNIYTDVTINAEGDADLSLNIDLTPNITARGSVGSDGGSSIGIFFEQDY</sequence>
<name>A0A975TTM6_9RHOB</name>
<evidence type="ECO:0000256" key="3">
    <source>
        <dbReference type="ARBA" id="ARBA00022989"/>
    </source>
</evidence>
<dbReference type="GO" id="GO:0009306">
    <property type="term" value="P:protein secretion"/>
    <property type="evidence" value="ECO:0007669"/>
    <property type="project" value="InterPro"/>
</dbReference>
<dbReference type="PANTHER" id="PTHR36985">
    <property type="entry name" value="TRANSLOCATION AND ASSEMBLY MODULE SUBUNIT TAMB"/>
    <property type="match status" value="1"/>
</dbReference>
<keyword evidence="2" id="KW-0812">Transmembrane</keyword>
<dbReference type="EMBL" id="JAIMBW010000001">
    <property type="protein sequence ID" value="MBY4894300.1"/>
    <property type="molecule type" value="Genomic_DNA"/>
</dbReference>
<evidence type="ECO:0000313" key="8">
    <source>
        <dbReference type="EMBL" id="QXL86972.1"/>
    </source>
</evidence>
<evidence type="ECO:0000256" key="5">
    <source>
        <dbReference type="SAM" id="SignalP"/>
    </source>
</evidence>
<feature type="chain" id="PRO_5036800591" evidence="5">
    <location>
        <begin position="20"/>
        <end position="1206"/>
    </location>
</feature>
<evidence type="ECO:0000256" key="1">
    <source>
        <dbReference type="ARBA" id="ARBA00004167"/>
    </source>
</evidence>
<keyword evidence="3" id="KW-1133">Transmembrane helix</keyword>
<protein>
    <submittedName>
        <fullName evidence="8">Translocation/assembly module TamB domain-containing protein</fullName>
    </submittedName>
</protein>
<organism evidence="8">
    <name type="scientific">Gymnodinialimonas phycosphaerae</name>
    <dbReference type="NCBI Taxonomy" id="2841589"/>
    <lineage>
        <taxon>Bacteria</taxon>
        <taxon>Pseudomonadati</taxon>
        <taxon>Pseudomonadota</taxon>
        <taxon>Alphaproteobacteria</taxon>
        <taxon>Rhodobacterales</taxon>
        <taxon>Paracoccaceae</taxon>
        <taxon>Gymnodinialimonas</taxon>
    </lineage>
</organism>
<evidence type="ECO:0000313" key="7">
    <source>
        <dbReference type="EMBL" id="MBY4894300.1"/>
    </source>
</evidence>
<accession>A0A975TTM6</accession>
<dbReference type="RefSeq" id="WP_257893885.1">
    <property type="nucleotide sequence ID" value="NZ_JAIMBW010000001.1"/>
</dbReference>
<evidence type="ECO:0000256" key="4">
    <source>
        <dbReference type="ARBA" id="ARBA00023136"/>
    </source>
</evidence>
<feature type="signal peptide" evidence="5">
    <location>
        <begin position="1"/>
        <end position="19"/>
    </location>
</feature>
<proteinExistence type="predicted"/>
<evidence type="ECO:0000259" key="6">
    <source>
        <dbReference type="Pfam" id="PF04357"/>
    </source>
</evidence>
<feature type="domain" description="Translocation and assembly module TamB C-terminal" evidence="6">
    <location>
        <begin position="854"/>
        <end position="1206"/>
    </location>
</feature>
<dbReference type="Proteomes" id="UP000693972">
    <property type="component" value="Unassembled WGS sequence"/>
</dbReference>
<reference evidence="8 9" key="1">
    <citation type="submission" date="2021-07" db="EMBL/GenBank/DDBJ databases">
        <title>Karlodiniumbacter phycospheric gen. nov., sp. nov., a phycosphere bacterium isolated from karlodinium veneficum.</title>
        <authorList>
            <person name="Peng Y."/>
            <person name="Jiang L."/>
            <person name="Lee J."/>
        </authorList>
    </citation>
    <scope>NUCLEOTIDE SEQUENCE</scope>
    <source>
        <strain evidence="8 9">N5</strain>
    </source>
</reference>
<dbReference type="GO" id="GO:0005886">
    <property type="term" value="C:plasma membrane"/>
    <property type="evidence" value="ECO:0007669"/>
    <property type="project" value="InterPro"/>
</dbReference>
<dbReference type="PANTHER" id="PTHR36985:SF1">
    <property type="entry name" value="TRANSLOCATION AND ASSEMBLY MODULE SUBUNIT TAMB"/>
    <property type="match status" value="1"/>
</dbReference>
<dbReference type="EMBL" id="CP078073">
    <property type="protein sequence ID" value="QXL86972.1"/>
    <property type="molecule type" value="Genomic_DNA"/>
</dbReference>
<comment type="subcellular location">
    <subcellularLocation>
        <location evidence="1">Membrane</location>
        <topology evidence="1">Single-pass membrane protein</topology>
    </subcellularLocation>
</comment>